<sequence length="77" mass="8427">SHPRYSFLFSFHFINTYPHSLDGSTILSFPEQTRVSIVVSSVVLFILSCGILASFSISFTLCCFVYSSGVSSTLSCS</sequence>
<keyword evidence="1" id="KW-0472">Membrane</keyword>
<organism evidence="2">
    <name type="scientific">Lepeophtheirus salmonis</name>
    <name type="common">Salmon louse</name>
    <name type="synonym">Caligus salmonis</name>
    <dbReference type="NCBI Taxonomy" id="72036"/>
    <lineage>
        <taxon>Eukaryota</taxon>
        <taxon>Metazoa</taxon>
        <taxon>Ecdysozoa</taxon>
        <taxon>Arthropoda</taxon>
        <taxon>Crustacea</taxon>
        <taxon>Multicrustacea</taxon>
        <taxon>Hexanauplia</taxon>
        <taxon>Copepoda</taxon>
        <taxon>Siphonostomatoida</taxon>
        <taxon>Caligidae</taxon>
        <taxon>Lepeophtheirus</taxon>
    </lineage>
</organism>
<feature type="transmembrane region" description="Helical" evidence="1">
    <location>
        <begin position="37"/>
        <end position="66"/>
    </location>
</feature>
<feature type="non-terminal residue" evidence="2">
    <location>
        <position position="1"/>
    </location>
</feature>
<dbReference type="EMBL" id="HACA01011035">
    <property type="protein sequence ID" value="CDW28396.1"/>
    <property type="molecule type" value="Transcribed_RNA"/>
</dbReference>
<evidence type="ECO:0000256" key="1">
    <source>
        <dbReference type="SAM" id="Phobius"/>
    </source>
</evidence>
<accession>A0A0K2TSP0</accession>
<proteinExistence type="predicted"/>
<name>A0A0K2TSP0_LEPSM</name>
<keyword evidence="1" id="KW-0812">Transmembrane</keyword>
<dbReference type="AlphaFoldDB" id="A0A0K2TSP0"/>
<protein>
    <submittedName>
        <fullName evidence="2">Uncharacterized protein</fullName>
    </submittedName>
</protein>
<evidence type="ECO:0000313" key="2">
    <source>
        <dbReference type="EMBL" id="CDW28396.1"/>
    </source>
</evidence>
<reference evidence="2" key="1">
    <citation type="submission" date="2014-05" db="EMBL/GenBank/DDBJ databases">
        <authorList>
            <person name="Chronopoulou M."/>
        </authorList>
    </citation>
    <scope>NUCLEOTIDE SEQUENCE</scope>
    <source>
        <tissue evidence="2">Whole organism</tissue>
    </source>
</reference>
<keyword evidence="1" id="KW-1133">Transmembrane helix</keyword>